<evidence type="ECO:0000313" key="4">
    <source>
        <dbReference type="Proteomes" id="UP000254808"/>
    </source>
</evidence>
<name>A0A345UNQ1_9BACT</name>
<organism evidence="3 4">
    <name type="scientific">Cyclonatronum proteinivorum</name>
    <dbReference type="NCBI Taxonomy" id="1457365"/>
    <lineage>
        <taxon>Bacteria</taxon>
        <taxon>Pseudomonadati</taxon>
        <taxon>Balneolota</taxon>
        <taxon>Balneolia</taxon>
        <taxon>Balneolales</taxon>
        <taxon>Cyclonatronaceae</taxon>
        <taxon>Cyclonatronum</taxon>
    </lineage>
</organism>
<dbReference type="PANTHER" id="PTHR19328:SF75">
    <property type="entry name" value="ALDOSE SUGAR DEHYDROGENASE YLII"/>
    <property type="match status" value="1"/>
</dbReference>
<dbReference type="InterPro" id="IPR012938">
    <property type="entry name" value="Glc/Sorbosone_DH"/>
</dbReference>
<evidence type="ECO:0000256" key="1">
    <source>
        <dbReference type="SAM" id="SignalP"/>
    </source>
</evidence>
<proteinExistence type="predicted"/>
<accession>A0A345UNQ1</accession>
<dbReference type="Proteomes" id="UP000254808">
    <property type="component" value="Chromosome"/>
</dbReference>
<dbReference type="EMBL" id="CP027806">
    <property type="protein sequence ID" value="AXJ02103.1"/>
    <property type="molecule type" value="Genomic_DNA"/>
</dbReference>
<dbReference type="SUPFAM" id="SSF50952">
    <property type="entry name" value="Soluble quinoprotein glucose dehydrogenase"/>
    <property type="match status" value="1"/>
</dbReference>
<dbReference type="KEGG" id="cprv:CYPRO_2865"/>
<feature type="chain" id="PRO_5016666192" evidence="1">
    <location>
        <begin position="19"/>
        <end position="394"/>
    </location>
</feature>
<keyword evidence="1" id="KW-0732">Signal</keyword>
<reference evidence="3 4" key="1">
    <citation type="submission" date="2018-03" db="EMBL/GenBank/DDBJ databases">
        <title>Phenotypic and genomic properties of Cyclonatronum proteinivorum gen. nov., sp. nov., a haloalkaliphilic bacteroidete from soda lakes possessing Na+-translocating rhodopsin.</title>
        <authorList>
            <person name="Toshchakov S.V."/>
            <person name="Korzhenkov A."/>
            <person name="Samarov N.I."/>
            <person name="Kublanov I.V."/>
            <person name="Muntyan M.S."/>
            <person name="Sorokin D.Y."/>
        </authorList>
    </citation>
    <scope>NUCLEOTIDE SEQUENCE [LARGE SCALE GENOMIC DNA]</scope>
    <source>
        <strain evidence="3 4">Omega</strain>
    </source>
</reference>
<dbReference type="PANTHER" id="PTHR19328">
    <property type="entry name" value="HEDGEHOG-INTERACTING PROTEIN"/>
    <property type="match status" value="1"/>
</dbReference>
<dbReference type="RefSeq" id="WP_114985232.1">
    <property type="nucleotide sequence ID" value="NZ_CP027806.1"/>
</dbReference>
<protein>
    <submittedName>
        <fullName evidence="3">Glucose/arabinose dehydrogenase, beta-propeller fold</fullName>
    </submittedName>
</protein>
<dbReference type="InterPro" id="IPR011041">
    <property type="entry name" value="Quinoprot_gluc/sorb_DH_b-prop"/>
</dbReference>
<feature type="domain" description="Glucose/Sorbosone dehydrogenase" evidence="2">
    <location>
        <begin position="56"/>
        <end position="387"/>
    </location>
</feature>
<evidence type="ECO:0000313" key="3">
    <source>
        <dbReference type="EMBL" id="AXJ02103.1"/>
    </source>
</evidence>
<dbReference type="Pfam" id="PF07995">
    <property type="entry name" value="GSDH"/>
    <property type="match status" value="1"/>
</dbReference>
<feature type="signal peptide" evidence="1">
    <location>
        <begin position="1"/>
        <end position="18"/>
    </location>
</feature>
<evidence type="ECO:0000259" key="2">
    <source>
        <dbReference type="Pfam" id="PF07995"/>
    </source>
</evidence>
<dbReference type="OrthoDB" id="9770043at2"/>
<dbReference type="AlphaFoldDB" id="A0A345UNQ1"/>
<dbReference type="InterPro" id="IPR011042">
    <property type="entry name" value="6-blade_b-propeller_TolB-like"/>
</dbReference>
<gene>
    <name evidence="3" type="ORF">CYPRO_2865</name>
</gene>
<dbReference type="PROSITE" id="PS51257">
    <property type="entry name" value="PROKAR_LIPOPROTEIN"/>
    <property type="match status" value="1"/>
</dbReference>
<sequence>MRKLLLSMLGVSVLASTACNEASSGSENTSDITTNINTERNTEYHRVRTTAIATGLENPWGVAFLPDGSMLVTEKPGRLNHISQDGSERRTIDGLPRIHAFRQGGLLDVSVHPQYEENGWIYLTYSQANDEELTATTLIRARIEGDSLVDVEELFVQDRFSQPGRHYGSRIAWTNDGFLLMSVGDRGAEPPRAQDLMDHAGTLLRLNDDGSVPSDNPFVGRNDALPEIFSYGHRNIQGLVVDPETNEIWVTDHGPRGGDLLNRPQAGRNYGWPTVTQGFDYRTEGPYPGSEARQMDGIEDPFFEFLPTLAPSGLALITNGAFSNWEGNLLAGGLRPQRVLRVLKSDSEVLHIEELFTQSFGRIRDVRQGPDGHVYLLTDESNGSLIRVEAVPRS</sequence>
<dbReference type="Gene3D" id="2.120.10.30">
    <property type="entry name" value="TolB, C-terminal domain"/>
    <property type="match status" value="1"/>
</dbReference>
<keyword evidence="4" id="KW-1185">Reference proteome</keyword>